<dbReference type="PANTHER" id="PTHR10071:SF281">
    <property type="entry name" value="BOX A-BINDING FACTOR-RELATED"/>
    <property type="match status" value="1"/>
</dbReference>
<gene>
    <name evidence="12" type="ORF">WHR41_05652</name>
</gene>
<feature type="compositionally biased region" description="Polar residues" evidence="10">
    <location>
        <begin position="81"/>
        <end position="93"/>
    </location>
</feature>
<dbReference type="CDD" id="cd00202">
    <property type="entry name" value="ZnF_GATA"/>
    <property type="match status" value="1"/>
</dbReference>
<dbReference type="EMBL" id="JAAQHG020000019">
    <property type="protein sequence ID" value="KAL1585431.1"/>
    <property type="molecule type" value="Genomic_DNA"/>
</dbReference>
<dbReference type="InterPro" id="IPR056998">
    <property type="entry name" value="Asd-4/GZF3_helical"/>
</dbReference>
<evidence type="ECO:0000256" key="9">
    <source>
        <dbReference type="PROSITE-ProRule" id="PRU00094"/>
    </source>
</evidence>
<dbReference type="GO" id="GO:0045944">
    <property type="term" value="P:positive regulation of transcription by RNA polymerase II"/>
    <property type="evidence" value="ECO:0007669"/>
    <property type="project" value="TreeGrafter"/>
</dbReference>
<feature type="region of interest" description="Disordered" evidence="10">
    <location>
        <begin position="336"/>
        <end position="399"/>
    </location>
</feature>
<dbReference type="InterPro" id="IPR013088">
    <property type="entry name" value="Znf_NHR/GATA"/>
</dbReference>
<name>A0AB34KNT1_9PEZI</name>
<dbReference type="InterPro" id="IPR039355">
    <property type="entry name" value="Transcription_factor_GATA"/>
</dbReference>
<dbReference type="PROSITE" id="PS50114">
    <property type="entry name" value="GATA_ZN_FINGER_2"/>
    <property type="match status" value="1"/>
</dbReference>
<dbReference type="SUPFAM" id="SSF57716">
    <property type="entry name" value="Glucocorticoid receptor-like (DNA-binding domain)"/>
    <property type="match status" value="1"/>
</dbReference>
<reference evidence="12 13" key="1">
    <citation type="journal article" date="2020" name="Microbiol. Resour. Announc.">
        <title>Draft Genome Sequence of a Cladosporium Species Isolated from the Mesophotic Ascidian Didemnum maculosum.</title>
        <authorList>
            <person name="Gioti A."/>
            <person name="Siaperas R."/>
            <person name="Nikolaivits E."/>
            <person name="Le Goff G."/>
            <person name="Ouazzani J."/>
            <person name="Kotoulas G."/>
            <person name="Topakas E."/>
        </authorList>
    </citation>
    <scope>NUCLEOTIDE SEQUENCE [LARGE SCALE GENOMIC DNA]</scope>
    <source>
        <strain evidence="12 13">TM138-S3</strain>
    </source>
</reference>
<evidence type="ECO:0000256" key="6">
    <source>
        <dbReference type="ARBA" id="ARBA00023063"/>
    </source>
</evidence>
<dbReference type="GO" id="GO:0000122">
    <property type="term" value="P:negative regulation of transcription by RNA polymerase II"/>
    <property type="evidence" value="ECO:0007669"/>
    <property type="project" value="TreeGrafter"/>
</dbReference>
<evidence type="ECO:0000256" key="3">
    <source>
        <dbReference type="ARBA" id="ARBA00022771"/>
    </source>
</evidence>
<keyword evidence="7" id="KW-0804">Transcription</keyword>
<dbReference type="FunFam" id="3.30.50.10:FF:000007">
    <property type="entry name" value="Nitrogen regulatory AreA, N-terminal"/>
    <property type="match status" value="1"/>
</dbReference>
<feature type="domain" description="GATA-type" evidence="11">
    <location>
        <begin position="112"/>
        <end position="159"/>
    </location>
</feature>
<keyword evidence="8" id="KW-0539">Nucleus</keyword>
<keyword evidence="4" id="KW-0862">Zinc</keyword>
<evidence type="ECO:0000256" key="1">
    <source>
        <dbReference type="ARBA" id="ARBA00004123"/>
    </source>
</evidence>
<evidence type="ECO:0000313" key="13">
    <source>
        <dbReference type="Proteomes" id="UP000803884"/>
    </source>
</evidence>
<keyword evidence="13" id="KW-1185">Reference proteome</keyword>
<feature type="region of interest" description="Disordered" evidence="10">
    <location>
        <begin position="67"/>
        <end position="111"/>
    </location>
</feature>
<dbReference type="GO" id="GO:0005634">
    <property type="term" value="C:nucleus"/>
    <property type="evidence" value="ECO:0007669"/>
    <property type="project" value="UniProtKB-SubCell"/>
</dbReference>
<dbReference type="Pfam" id="PF00320">
    <property type="entry name" value="GATA"/>
    <property type="match status" value="1"/>
</dbReference>
<evidence type="ECO:0000313" key="12">
    <source>
        <dbReference type="EMBL" id="KAL1585431.1"/>
    </source>
</evidence>
<organism evidence="12 13">
    <name type="scientific">Cladosporium halotolerans</name>
    <dbReference type="NCBI Taxonomy" id="1052096"/>
    <lineage>
        <taxon>Eukaryota</taxon>
        <taxon>Fungi</taxon>
        <taxon>Dikarya</taxon>
        <taxon>Ascomycota</taxon>
        <taxon>Pezizomycotina</taxon>
        <taxon>Dothideomycetes</taxon>
        <taxon>Dothideomycetidae</taxon>
        <taxon>Cladosporiales</taxon>
        <taxon>Cladosporiaceae</taxon>
        <taxon>Cladosporium</taxon>
    </lineage>
</organism>
<evidence type="ECO:0000256" key="4">
    <source>
        <dbReference type="ARBA" id="ARBA00022833"/>
    </source>
</evidence>
<keyword evidence="3 9" id="KW-0863">Zinc-finger</keyword>
<keyword evidence="2" id="KW-0479">Metal-binding</keyword>
<sequence>MLQVAAPPSERSRRPHLLPNPQPRQQSSHPPITISVTKPSTDSADSLEQHKYGSGQLPALAALASLAASAPAAPVKRENESPPSTSPDDNMSAPQFAPAATAGGQQNGPPVCQNCTTSTTPLWRRDESGAVLCNACGLFLKLHGRPRPISLKTDVIKSRNRVKTSQTPRKHDRNGNPADPSHAHSQPGPGFPAAHPDVAHAGQPHAYPHGLPPAPQMGSGLSHAHGHDRAPSPGGSLSRSETPSQQHQQHHQNPNIAPQHIFDTVSLPAESFPSPAPQHLEAPQSYDAVVAQNNALRTRVSELEVINDLFRGRVSELESSEQEARREVDALKRELETLKRERSETTAVETEDKREGEPEREAKRARTEEETATGEPGFAEFTRGDESQEADETEKRTTE</sequence>
<comment type="subcellular location">
    <subcellularLocation>
        <location evidence="1">Nucleus</location>
    </subcellularLocation>
</comment>
<keyword evidence="5" id="KW-0805">Transcription regulation</keyword>
<evidence type="ECO:0000256" key="7">
    <source>
        <dbReference type="ARBA" id="ARBA00023163"/>
    </source>
</evidence>
<feature type="compositionally biased region" description="Polar residues" evidence="10">
    <location>
        <begin position="23"/>
        <end position="46"/>
    </location>
</feature>
<evidence type="ECO:0000256" key="5">
    <source>
        <dbReference type="ARBA" id="ARBA00023015"/>
    </source>
</evidence>
<feature type="region of interest" description="Disordered" evidence="10">
    <location>
        <begin position="1"/>
        <end position="53"/>
    </location>
</feature>
<dbReference type="RefSeq" id="XP_069228537.1">
    <property type="nucleotide sequence ID" value="XM_069374257.1"/>
</dbReference>
<accession>A0AB34KNT1</accession>
<dbReference type="PANTHER" id="PTHR10071">
    <property type="entry name" value="TRANSCRIPTION FACTOR GATA FAMILY MEMBER"/>
    <property type="match status" value="1"/>
</dbReference>
<proteinExistence type="predicted"/>
<evidence type="ECO:0000256" key="2">
    <source>
        <dbReference type="ARBA" id="ARBA00022723"/>
    </source>
</evidence>
<dbReference type="Proteomes" id="UP000803884">
    <property type="component" value="Unassembled WGS sequence"/>
</dbReference>
<dbReference type="CDD" id="cd14686">
    <property type="entry name" value="bZIP"/>
    <property type="match status" value="1"/>
</dbReference>
<dbReference type="SMART" id="SM00401">
    <property type="entry name" value="ZnF_GATA"/>
    <property type="match status" value="1"/>
</dbReference>
<dbReference type="Gene3D" id="3.30.50.10">
    <property type="entry name" value="Erythroid Transcription Factor GATA-1, subunit A"/>
    <property type="match status" value="1"/>
</dbReference>
<dbReference type="GeneID" id="96007095"/>
<feature type="compositionally biased region" description="Polar residues" evidence="10">
    <location>
        <begin position="235"/>
        <end position="244"/>
    </location>
</feature>
<protein>
    <recommendedName>
        <fullName evidence="11">GATA-type domain-containing protein</fullName>
    </recommendedName>
</protein>
<dbReference type="PROSITE" id="PS00344">
    <property type="entry name" value="GATA_ZN_FINGER_1"/>
    <property type="match status" value="1"/>
</dbReference>
<dbReference type="GO" id="GO:0008270">
    <property type="term" value="F:zinc ion binding"/>
    <property type="evidence" value="ECO:0007669"/>
    <property type="project" value="UniProtKB-KW"/>
</dbReference>
<dbReference type="PRINTS" id="PR00619">
    <property type="entry name" value="GATAZNFINGER"/>
</dbReference>
<dbReference type="InterPro" id="IPR000679">
    <property type="entry name" value="Znf_GATA"/>
</dbReference>
<keyword evidence="6" id="KW-0534">Nitrate assimilation</keyword>
<feature type="compositionally biased region" description="Basic residues" evidence="10">
    <location>
        <begin position="158"/>
        <end position="172"/>
    </location>
</feature>
<evidence type="ECO:0000259" key="11">
    <source>
        <dbReference type="PROSITE" id="PS50114"/>
    </source>
</evidence>
<feature type="compositionally biased region" description="Basic and acidic residues" evidence="10">
    <location>
        <begin position="336"/>
        <end position="369"/>
    </location>
</feature>
<dbReference type="Pfam" id="PF25026">
    <property type="entry name" value="Asd-4"/>
    <property type="match status" value="1"/>
</dbReference>
<comment type="caution">
    <text evidence="12">The sequence shown here is derived from an EMBL/GenBank/DDBJ whole genome shotgun (WGS) entry which is preliminary data.</text>
</comment>
<dbReference type="GO" id="GO:0000981">
    <property type="term" value="F:DNA-binding transcription factor activity, RNA polymerase II-specific"/>
    <property type="evidence" value="ECO:0007669"/>
    <property type="project" value="TreeGrafter"/>
</dbReference>
<dbReference type="AlphaFoldDB" id="A0AB34KNT1"/>
<feature type="region of interest" description="Disordered" evidence="10">
    <location>
        <begin position="151"/>
        <end position="253"/>
    </location>
</feature>
<evidence type="ECO:0000256" key="8">
    <source>
        <dbReference type="ARBA" id="ARBA00023242"/>
    </source>
</evidence>
<evidence type="ECO:0000256" key="10">
    <source>
        <dbReference type="SAM" id="MobiDB-lite"/>
    </source>
</evidence>
<dbReference type="GO" id="GO:0000978">
    <property type="term" value="F:RNA polymerase II cis-regulatory region sequence-specific DNA binding"/>
    <property type="evidence" value="ECO:0007669"/>
    <property type="project" value="TreeGrafter"/>
</dbReference>